<dbReference type="Proteomes" id="UP000039021">
    <property type="component" value="Unassembled WGS sequence"/>
</dbReference>
<accession>A0A655FS78</accession>
<dbReference type="AlphaFoldDB" id="A0A655FS78"/>
<evidence type="ECO:0000313" key="2">
    <source>
        <dbReference type="EMBL" id="CNW04493.1"/>
    </source>
</evidence>
<reference evidence="4 5" key="1">
    <citation type="submission" date="2015-03" db="EMBL/GenBank/DDBJ databases">
        <authorList>
            <consortium name="Pathogen Informatics"/>
        </authorList>
    </citation>
    <scope>NUCLEOTIDE SEQUENCE [LARGE SCALE GENOMIC DNA]</scope>
    <source>
        <strain evidence="1 6">C09601061</strain>
        <strain evidence="2 5">D00501624</strain>
        <strain evidence="4">N09902308</strain>
    </source>
</reference>
<evidence type="ECO:0000313" key="4">
    <source>
        <dbReference type="Proteomes" id="UP000039021"/>
    </source>
</evidence>
<dbReference type="EMBL" id="CQQC01001546">
    <property type="protein sequence ID" value="CNW04493.1"/>
    <property type="molecule type" value="Genomic_DNA"/>
</dbReference>
<dbReference type="EMBL" id="CSBK01001302">
    <property type="protein sequence ID" value="COY52338.1"/>
    <property type="molecule type" value="Genomic_DNA"/>
</dbReference>
<evidence type="ECO:0000313" key="6">
    <source>
        <dbReference type="Proteomes" id="UP000046680"/>
    </source>
</evidence>
<gene>
    <name evidence="1" type="ORF">ERS007657_01342</name>
    <name evidence="2" type="ORF">ERS007661_03466</name>
    <name evidence="3" type="ORF">ERS007739_02742</name>
</gene>
<proteinExistence type="predicted"/>
<dbReference type="Proteomes" id="UP000039217">
    <property type="component" value="Unassembled WGS sequence"/>
</dbReference>
<evidence type="ECO:0000313" key="3">
    <source>
        <dbReference type="EMBL" id="COY52338.1"/>
    </source>
</evidence>
<protein>
    <submittedName>
        <fullName evidence="2">Uncharacterized protein</fullName>
    </submittedName>
</protein>
<name>A0A655FS78_MYCTX</name>
<evidence type="ECO:0000313" key="1">
    <source>
        <dbReference type="EMBL" id="CFR75170.1"/>
    </source>
</evidence>
<reference evidence="3" key="2">
    <citation type="submission" date="2015-03" db="EMBL/GenBank/DDBJ databases">
        <authorList>
            <consortium name="Pathogen Informatics"/>
            <person name="Murphy D."/>
        </authorList>
    </citation>
    <scope>NUCLEOTIDE SEQUENCE</scope>
    <source>
        <strain evidence="3">N09902308</strain>
    </source>
</reference>
<dbReference type="Proteomes" id="UP000046680">
    <property type="component" value="Unassembled WGS sequence"/>
</dbReference>
<evidence type="ECO:0000313" key="5">
    <source>
        <dbReference type="Proteomes" id="UP000039217"/>
    </source>
</evidence>
<dbReference type="EMBL" id="CGCX01000403">
    <property type="protein sequence ID" value="CFR75170.1"/>
    <property type="molecule type" value="Genomic_DNA"/>
</dbReference>
<organism evidence="2 5">
    <name type="scientific">Mycobacterium tuberculosis</name>
    <dbReference type="NCBI Taxonomy" id="1773"/>
    <lineage>
        <taxon>Bacteria</taxon>
        <taxon>Bacillati</taxon>
        <taxon>Actinomycetota</taxon>
        <taxon>Actinomycetes</taxon>
        <taxon>Mycobacteriales</taxon>
        <taxon>Mycobacteriaceae</taxon>
        <taxon>Mycobacterium</taxon>
        <taxon>Mycobacterium tuberculosis complex</taxon>
    </lineage>
</organism>
<sequence length="53" mass="6023">MIVPCMVNNWLNCSFDKNCRPGAASSVRINNASRPPMKKKLMHATQYMMPIIL</sequence>